<gene>
    <name evidence="2" type="ORF">SAMN06265379_102327</name>
</gene>
<evidence type="ECO:0000256" key="1">
    <source>
        <dbReference type="SAM" id="Phobius"/>
    </source>
</evidence>
<accession>A0A521C1S7</accession>
<name>A0A521C1S7_SACCC</name>
<evidence type="ECO:0000313" key="3">
    <source>
        <dbReference type="Proteomes" id="UP000319040"/>
    </source>
</evidence>
<proteinExistence type="predicted"/>
<sequence length="135" mass="15086">MHRVSLSLTSNCYRNMASNFGLAFIDVTLPVFDIINTTVRIDFSLLGSLGYLRLRSMLRASFFALPCWLVARVLCLCSIIFEPAPVTLIFLAPSLLVWNTWAITALHPEPVNWAPEPDCPMLSFVATAIIFGCYI</sequence>
<feature type="transmembrane region" description="Helical" evidence="1">
    <location>
        <begin position="20"/>
        <end position="39"/>
    </location>
</feature>
<keyword evidence="1" id="KW-0812">Transmembrane</keyword>
<dbReference type="EMBL" id="FXTB01000002">
    <property type="protein sequence ID" value="SMO53437.1"/>
    <property type="molecule type" value="Genomic_DNA"/>
</dbReference>
<reference evidence="2 3" key="1">
    <citation type="submission" date="2017-05" db="EMBL/GenBank/DDBJ databases">
        <authorList>
            <person name="Varghese N."/>
            <person name="Submissions S."/>
        </authorList>
    </citation>
    <scope>NUCLEOTIDE SEQUENCE [LARGE SCALE GENOMIC DNA]</scope>
    <source>
        <strain evidence="2 3">DSM 27040</strain>
    </source>
</reference>
<feature type="transmembrane region" description="Helical" evidence="1">
    <location>
        <begin position="87"/>
        <end position="106"/>
    </location>
</feature>
<keyword evidence="3" id="KW-1185">Reference proteome</keyword>
<protein>
    <submittedName>
        <fullName evidence="2">Uncharacterized protein</fullName>
    </submittedName>
</protein>
<organism evidence="2 3">
    <name type="scientific">Saccharicrinis carchari</name>
    <dbReference type="NCBI Taxonomy" id="1168039"/>
    <lineage>
        <taxon>Bacteria</taxon>
        <taxon>Pseudomonadati</taxon>
        <taxon>Bacteroidota</taxon>
        <taxon>Bacteroidia</taxon>
        <taxon>Marinilabiliales</taxon>
        <taxon>Marinilabiliaceae</taxon>
        <taxon>Saccharicrinis</taxon>
    </lineage>
</organism>
<dbReference type="Proteomes" id="UP000319040">
    <property type="component" value="Unassembled WGS sequence"/>
</dbReference>
<dbReference type="AlphaFoldDB" id="A0A521C1S7"/>
<keyword evidence="1" id="KW-0472">Membrane</keyword>
<feature type="transmembrane region" description="Helical" evidence="1">
    <location>
        <begin position="60"/>
        <end position="81"/>
    </location>
</feature>
<evidence type="ECO:0000313" key="2">
    <source>
        <dbReference type="EMBL" id="SMO53437.1"/>
    </source>
</evidence>
<keyword evidence="1" id="KW-1133">Transmembrane helix</keyword>